<evidence type="ECO:0000256" key="1">
    <source>
        <dbReference type="SAM" id="MobiDB-lite"/>
    </source>
</evidence>
<name>A0A917UBR8_9ACTN</name>
<feature type="region of interest" description="Disordered" evidence="1">
    <location>
        <begin position="428"/>
        <end position="483"/>
    </location>
</feature>
<proteinExistence type="predicted"/>
<dbReference type="AlphaFoldDB" id="A0A917UBR8"/>
<evidence type="ECO:0000313" key="3">
    <source>
        <dbReference type="EMBL" id="GGM76867.1"/>
    </source>
</evidence>
<feature type="domain" description="CHAT" evidence="2">
    <location>
        <begin position="820"/>
        <end position="1072"/>
    </location>
</feature>
<dbReference type="RefSeq" id="WP_190256511.1">
    <property type="nucleotide sequence ID" value="NZ_BMPI01000074.1"/>
</dbReference>
<dbReference type="InterPro" id="IPR024983">
    <property type="entry name" value="CHAT_dom"/>
</dbReference>
<comment type="caution">
    <text evidence="3">The sequence shown here is derived from an EMBL/GenBank/DDBJ whole genome shotgun (WGS) entry which is preliminary data.</text>
</comment>
<feature type="compositionally biased region" description="Low complexity" evidence="1">
    <location>
        <begin position="448"/>
        <end position="464"/>
    </location>
</feature>
<gene>
    <name evidence="3" type="ORF">GCM10007977_092950</name>
</gene>
<feature type="compositionally biased region" description="Basic residues" evidence="1">
    <location>
        <begin position="1094"/>
        <end position="1107"/>
    </location>
</feature>
<protein>
    <recommendedName>
        <fullName evidence="2">CHAT domain-containing protein</fullName>
    </recommendedName>
</protein>
<evidence type="ECO:0000313" key="4">
    <source>
        <dbReference type="Proteomes" id="UP000642070"/>
    </source>
</evidence>
<dbReference type="Proteomes" id="UP000642070">
    <property type="component" value="Unassembled WGS sequence"/>
</dbReference>
<reference evidence="3" key="2">
    <citation type="submission" date="2020-09" db="EMBL/GenBank/DDBJ databases">
        <authorList>
            <person name="Sun Q."/>
            <person name="Ohkuma M."/>
        </authorList>
    </citation>
    <scope>NUCLEOTIDE SEQUENCE</scope>
    <source>
        <strain evidence="3">JCM 19831</strain>
    </source>
</reference>
<dbReference type="EMBL" id="BMPI01000074">
    <property type="protein sequence ID" value="GGM76867.1"/>
    <property type="molecule type" value="Genomic_DNA"/>
</dbReference>
<feature type="compositionally biased region" description="Basic and acidic residues" evidence="1">
    <location>
        <begin position="428"/>
        <end position="437"/>
    </location>
</feature>
<feature type="region of interest" description="Disordered" evidence="1">
    <location>
        <begin position="1076"/>
        <end position="1107"/>
    </location>
</feature>
<dbReference type="Pfam" id="PF12770">
    <property type="entry name" value="CHAT"/>
    <property type="match status" value="1"/>
</dbReference>
<keyword evidence="4" id="KW-1185">Reference proteome</keyword>
<evidence type="ECO:0000259" key="2">
    <source>
        <dbReference type="Pfam" id="PF12770"/>
    </source>
</evidence>
<feature type="compositionally biased region" description="Basic residues" evidence="1">
    <location>
        <begin position="438"/>
        <end position="447"/>
    </location>
</feature>
<sequence>MIDLLAGCPHCGDVEPAAVSALRAAAWRAADIKDWLVSNGNDALPACRWVSVHDHELLARLSTRPSIRDALYEAMARAWGAGGDEALEVTEFAALWGDPRNLPGGFPIRLKRGLQDREPRTVHEAYTSVVARLRPVFGGEAGAGLRRIGWIYLLADAAQAAFRAHDVTTAVRLWDETWLLIDELPATHVLSAQAVGHFATGYAAAVGHLRLPDAEWDTILDTAMERLTTAAGWLEDVEPSIAVASQVLGLGLSRAQICYVRMVNGLVGWITGEGRRLELLDQAEAEMWEYLPRDTPAFWTKDAADLPEGLRDAVARLNLERVGAAAVVRRDRLPAAAADALRLSTRPHHRFGALVGVARNEPNLARRVTQCERLLRETRDELYGKANAWQREAIRSRLADACRDLSVKLEHAHRPTAAWFWRREGQSWADRPGEHGQSRRPGRRSRRAAGPGPVTDLGPAQGPGEAAGGLVDEEGMPSPATNGGLAGIARNIDTEQAPGLVLSIMALVSTRADADTLRAAIALVDAWDPPLRRSRPGRLPPGDCGTVFDLRRTLLEAADEIAVGYGAYLRPELLNLLARQEGLTPAERLRVAEEALATSLEAAQWVQATSALRVILAVAIDAGDDRAAAYAVHAVCGIVQYAVTQSRGTADLIDLARQMTSTSTRVATILASRGHAELAFLAAHAGLGAINRIFADDTELIEEFELAEQFHQRVDGADDQLFEAMHKRLNLAAPRPTESEPTAYQPETLLACMPATAVYVQLFGERHGGFWAVGCVVEGGSRRWWATRLDVSKASLNQLRGAVWQSLRPKRTGRPRRTQALRQLHAEIVGRFQHEFGDVRDVIVVPHQSFAGLPLHAARGDDGFLIERHRLTYLPALTDAVRPATVSGSALVGGWDPAIGAPEEARELEKQLVSLGFDVVRPKTAAHGRRHYLNPEARWDVVHIAAHGDYHPWPRSLASELRLSRTVRLTAGDWLSQGCRASFVFVNACNVGRNVPHAGDVNGFPLALRIRGNVAEVSALCPVDSVTAGPFAQSFYRHWVGRDSLDAYHAACLDAIQRAEPPSVWAPYIHTGLPVTLSPRSRPVPNPGPGGGRSRSRGRGHRERRSR</sequence>
<reference evidence="3" key="1">
    <citation type="journal article" date="2014" name="Int. J. Syst. Evol. Microbiol.">
        <title>Complete genome sequence of Corynebacterium casei LMG S-19264T (=DSM 44701T), isolated from a smear-ripened cheese.</title>
        <authorList>
            <consortium name="US DOE Joint Genome Institute (JGI-PGF)"/>
            <person name="Walter F."/>
            <person name="Albersmeier A."/>
            <person name="Kalinowski J."/>
            <person name="Ruckert C."/>
        </authorList>
    </citation>
    <scope>NUCLEOTIDE SEQUENCE</scope>
    <source>
        <strain evidence="3">JCM 19831</strain>
    </source>
</reference>
<organism evidence="3 4">
    <name type="scientific">Dactylosporangium sucinum</name>
    <dbReference type="NCBI Taxonomy" id="1424081"/>
    <lineage>
        <taxon>Bacteria</taxon>
        <taxon>Bacillati</taxon>
        <taxon>Actinomycetota</taxon>
        <taxon>Actinomycetes</taxon>
        <taxon>Micromonosporales</taxon>
        <taxon>Micromonosporaceae</taxon>
        <taxon>Dactylosporangium</taxon>
    </lineage>
</organism>
<accession>A0A917UBR8</accession>